<comment type="caution">
    <text evidence="1">The sequence shown here is derived from an EMBL/GenBank/DDBJ whole genome shotgun (WGS) entry which is preliminary data.</text>
</comment>
<reference evidence="1" key="1">
    <citation type="submission" date="2020-11" db="EMBL/GenBank/DDBJ databases">
        <authorList>
            <consortium name="DOE Joint Genome Institute"/>
            <person name="Ahrendt S."/>
            <person name="Riley R."/>
            <person name="Andreopoulos W."/>
            <person name="Labutti K."/>
            <person name="Pangilinan J."/>
            <person name="Ruiz-Duenas F.J."/>
            <person name="Barrasa J.M."/>
            <person name="Sanchez-Garcia M."/>
            <person name="Camarero S."/>
            <person name="Miyauchi S."/>
            <person name="Serrano A."/>
            <person name="Linde D."/>
            <person name="Babiker R."/>
            <person name="Drula E."/>
            <person name="Ayuso-Fernandez I."/>
            <person name="Pacheco R."/>
            <person name="Padilla G."/>
            <person name="Ferreira P."/>
            <person name="Barriuso J."/>
            <person name="Kellner H."/>
            <person name="Castanera R."/>
            <person name="Alfaro M."/>
            <person name="Ramirez L."/>
            <person name="Pisabarro A.G."/>
            <person name="Kuo A."/>
            <person name="Tritt A."/>
            <person name="Lipzen A."/>
            <person name="He G."/>
            <person name="Yan M."/>
            <person name="Ng V."/>
            <person name="Cullen D."/>
            <person name="Martin F."/>
            <person name="Rosso M.-N."/>
            <person name="Henrissat B."/>
            <person name="Hibbett D."/>
            <person name="Martinez A.T."/>
            <person name="Grigoriev I.V."/>
        </authorList>
    </citation>
    <scope>NUCLEOTIDE SEQUENCE</scope>
    <source>
        <strain evidence="1">ATCC 90797</strain>
    </source>
</reference>
<organism evidence="1 2">
    <name type="scientific">Pleurotus eryngii</name>
    <name type="common">Boletus of the steppes</name>
    <dbReference type="NCBI Taxonomy" id="5323"/>
    <lineage>
        <taxon>Eukaryota</taxon>
        <taxon>Fungi</taxon>
        <taxon>Dikarya</taxon>
        <taxon>Basidiomycota</taxon>
        <taxon>Agaricomycotina</taxon>
        <taxon>Agaricomycetes</taxon>
        <taxon>Agaricomycetidae</taxon>
        <taxon>Agaricales</taxon>
        <taxon>Pleurotineae</taxon>
        <taxon>Pleurotaceae</taxon>
        <taxon>Pleurotus</taxon>
    </lineage>
</organism>
<evidence type="ECO:0000313" key="1">
    <source>
        <dbReference type="EMBL" id="KAF9495494.1"/>
    </source>
</evidence>
<name>A0A9P6A080_PLEER</name>
<dbReference type="EMBL" id="MU154561">
    <property type="protein sequence ID" value="KAF9495494.1"/>
    <property type="molecule type" value="Genomic_DNA"/>
</dbReference>
<proteinExistence type="predicted"/>
<sequence>MEIFPILPQDIVHLILDSSAEQDRKLVLSLAYLSHQVRVDPIIYRSVVIEHPRQAEAFCWTLGQRHESFFQTHFHTIYFAYGISLRHTVKTLSVCDCLSSLACWIELASRLLSITTIEATVTWHQPHLFTVLSLANIVSSFEYTP</sequence>
<accession>A0A9P6A080</accession>
<keyword evidence="2" id="KW-1185">Reference proteome</keyword>
<dbReference type="Proteomes" id="UP000807025">
    <property type="component" value="Unassembled WGS sequence"/>
</dbReference>
<evidence type="ECO:0000313" key="2">
    <source>
        <dbReference type="Proteomes" id="UP000807025"/>
    </source>
</evidence>
<dbReference type="OrthoDB" id="2995911at2759"/>
<protein>
    <submittedName>
        <fullName evidence="1">Uncharacterized protein</fullName>
    </submittedName>
</protein>
<gene>
    <name evidence="1" type="ORF">BDN71DRAFT_1447379</name>
</gene>
<dbReference type="AlphaFoldDB" id="A0A9P6A080"/>